<comment type="caution">
    <text evidence="2">The sequence shown here is derived from an EMBL/GenBank/DDBJ whole genome shotgun (WGS) entry which is preliminary data.</text>
</comment>
<sequence>MFSTCKQFPGESVRSFSSRVSNLTITYFGQENAQKTDAAPIVNQTKLAKFLEGLNAPLRRLALSRHPSTFEDAIEKSILDELNCQMTDILESVNAAHSQPRQISIESELANIMQKQAEKSNKILETLTEQVKSLSQIKNHHVTPAESARPRTCIHCGRSKHTSANCFSVRNNPNNHRSNYTTYCTPNDRFTNTRSYRDNDRNYPNQNQTSPFHINSVQACANAGFK</sequence>
<dbReference type="EMBL" id="JAFNEN010002077">
    <property type="protein sequence ID" value="KAG8173083.1"/>
    <property type="molecule type" value="Genomic_DNA"/>
</dbReference>
<keyword evidence="3" id="KW-1185">Reference proteome</keyword>
<reference evidence="2 3" key="1">
    <citation type="journal article" date="2022" name="Nat. Ecol. Evol.">
        <title>A masculinizing supergene underlies an exaggerated male reproductive morph in a spider.</title>
        <authorList>
            <person name="Hendrickx F."/>
            <person name="De Corte Z."/>
            <person name="Sonet G."/>
            <person name="Van Belleghem S.M."/>
            <person name="Kostlbacher S."/>
            <person name="Vangestel C."/>
        </authorList>
    </citation>
    <scope>NUCLEOTIDE SEQUENCE [LARGE SCALE GENOMIC DNA]</scope>
    <source>
        <strain evidence="2">W744_W776</strain>
    </source>
</reference>
<gene>
    <name evidence="2" type="ORF">JTE90_015435</name>
</gene>
<evidence type="ECO:0000313" key="3">
    <source>
        <dbReference type="Proteomes" id="UP000827092"/>
    </source>
</evidence>
<dbReference type="AlphaFoldDB" id="A0AAV6TN45"/>
<evidence type="ECO:0000256" key="1">
    <source>
        <dbReference type="SAM" id="MobiDB-lite"/>
    </source>
</evidence>
<dbReference type="Proteomes" id="UP000827092">
    <property type="component" value="Unassembled WGS sequence"/>
</dbReference>
<accession>A0AAV6TN45</accession>
<evidence type="ECO:0000313" key="2">
    <source>
        <dbReference type="EMBL" id="KAG8173083.1"/>
    </source>
</evidence>
<organism evidence="2 3">
    <name type="scientific">Oedothorax gibbosus</name>
    <dbReference type="NCBI Taxonomy" id="931172"/>
    <lineage>
        <taxon>Eukaryota</taxon>
        <taxon>Metazoa</taxon>
        <taxon>Ecdysozoa</taxon>
        <taxon>Arthropoda</taxon>
        <taxon>Chelicerata</taxon>
        <taxon>Arachnida</taxon>
        <taxon>Araneae</taxon>
        <taxon>Araneomorphae</taxon>
        <taxon>Entelegynae</taxon>
        <taxon>Araneoidea</taxon>
        <taxon>Linyphiidae</taxon>
        <taxon>Erigoninae</taxon>
        <taxon>Oedothorax</taxon>
    </lineage>
</organism>
<feature type="region of interest" description="Disordered" evidence="1">
    <location>
        <begin position="192"/>
        <end position="211"/>
    </location>
</feature>
<feature type="compositionally biased region" description="Polar residues" evidence="1">
    <location>
        <begin position="202"/>
        <end position="211"/>
    </location>
</feature>
<evidence type="ECO:0008006" key="4">
    <source>
        <dbReference type="Google" id="ProtNLM"/>
    </source>
</evidence>
<proteinExistence type="predicted"/>
<protein>
    <recommendedName>
        <fullName evidence="4">CCHC-type domain-containing protein</fullName>
    </recommendedName>
</protein>
<name>A0AAV6TN45_9ARAC</name>